<dbReference type="AlphaFoldDB" id="A0A150XE07"/>
<evidence type="ECO:0000313" key="1">
    <source>
        <dbReference type="EMBL" id="KYG76931.1"/>
    </source>
</evidence>
<evidence type="ECO:0000313" key="2">
    <source>
        <dbReference type="Proteomes" id="UP000075606"/>
    </source>
</evidence>
<gene>
    <name evidence="1" type="ORF">AWW68_18920</name>
</gene>
<dbReference type="EMBL" id="LRPC01000002">
    <property type="protein sequence ID" value="KYG76931.1"/>
    <property type="molecule type" value="Genomic_DNA"/>
</dbReference>
<keyword evidence="2" id="KW-1185">Reference proteome</keyword>
<reference evidence="1 2" key="1">
    <citation type="submission" date="2016-01" db="EMBL/GenBank/DDBJ databases">
        <title>Genome sequencing of Roseivirga spongicola UST030701-084.</title>
        <authorList>
            <person name="Selvaratnam C."/>
            <person name="Thevarajoo S."/>
            <person name="Goh K.M."/>
            <person name="Ee R."/>
            <person name="Chan K.-G."/>
            <person name="Chong C.S."/>
        </authorList>
    </citation>
    <scope>NUCLEOTIDE SEQUENCE [LARGE SCALE GENOMIC DNA]</scope>
    <source>
        <strain evidence="1 2">UST030701-084</strain>
    </source>
</reference>
<protein>
    <submittedName>
        <fullName evidence="1">Uncharacterized protein</fullName>
    </submittedName>
</protein>
<dbReference type="RefSeq" id="WP_068218621.1">
    <property type="nucleotide sequence ID" value="NZ_CP139724.1"/>
</dbReference>
<accession>A0A150XE07</accession>
<organism evidence="1 2">
    <name type="scientific">Roseivirga spongicola</name>
    <dbReference type="NCBI Taxonomy" id="333140"/>
    <lineage>
        <taxon>Bacteria</taxon>
        <taxon>Pseudomonadati</taxon>
        <taxon>Bacteroidota</taxon>
        <taxon>Cytophagia</taxon>
        <taxon>Cytophagales</taxon>
        <taxon>Roseivirgaceae</taxon>
        <taxon>Roseivirga</taxon>
    </lineage>
</organism>
<dbReference type="STRING" id="333140.AWW68_18920"/>
<comment type="caution">
    <text evidence="1">The sequence shown here is derived from an EMBL/GenBank/DDBJ whole genome shotgun (WGS) entry which is preliminary data.</text>
</comment>
<name>A0A150XE07_9BACT</name>
<sequence>MKRKKTGELELFKEIWNERPHESEVSGELIYEFSVSCFAHVLSKGAYPSYRLDKRNIVLMTPEEHHLFDFKTDKAKQDKRFSWVFNRKEELVREYYDSQL</sequence>
<proteinExistence type="predicted"/>
<dbReference type="Proteomes" id="UP000075606">
    <property type="component" value="Unassembled WGS sequence"/>
</dbReference>